<dbReference type="Proteomes" id="UP000193467">
    <property type="component" value="Unassembled WGS sequence"/>
</dbReference>
<dbReference type="EMBL" id="MCGR01000002">
    <property type="protein sequence ID" value="ORY91741.1"/>
    <property type="molecule type" value="Genomic_DNA"/>
</dbReference>
<evidence type="ECO:0000313" key="2">
    <source>
        <dbReference type="EMBL" id="ORY91741.1"/>
    </source>
</evidence>
<evidence type="ECO:0000313" key="3">
    <source>
        <dbReference type="Proteomes" id="UP000193467"/>
    </source>
</evidence>
<gene>
    <name evidence="2" type="ORF">BCR35DRAFT_299050</name>
</gene>
<feature type="region of interest" description="Disordered" evidence="1">
    <location>
        <begin position="8"/>
        <end position="27"/>
    </location>
</feature>
<comment type="caution">
    <text evidence="2">The sequence shown here is derived from an EMBL/GenBank/DDBJ whole genome shotgun (WGS) entry which is preliminary data.</text>
</comment>
<feature type="region of interest" description="Disordered" evidence="1">
    <location>
        <begin position="229"/>
        <end position="284"/>
    </location>
</feature>
<name>A0A1Y2G6W5_9BASI</name>
<organism evidence="2 3">
    <name type="scientific">Leucosporidium creatinivorum</name>
    <dbReference type="NCBI Taxonomy" id="106004"/>
    <lineage>
        <taxon>Eukaryota</taxon>
        <taxon>Fungi</taxon>
        <taxon>Dikarya</taxon>
        <taxon>Basidiomycota</taxon>
        <taxon>Pucciniomycotina</taxon>
        <taxon>Microbotryomycetes</taxon>
        <taxon>Leucosporidiales</taxon>
        <taxon>Leucosporidium</taxon>
    </lineage>
</organism>
<keyword evidence="3" id="KW-1185">Reference proteome</keyword>
<feature type="compositionally biased region" description="Basic and acidic residues" evidence="1">
    <location>
        <begin position="258"/>
        <end position="268"/>
    </location>
</feature>
<evidence type="ECO:0000256" key="1">
    <source>
        <dbReference type="SAM" id="MobiDB-lite"/>
    </source>
</evidence>
<accession>A0A1Y2G6W5</accession>
<proteinExistence type="predicted"/>
<protein>
    <submittedName>
        <fullName evidence="2">Uncharacterized protein</fullName>
    </submittedName>
</protein>
<sequence length="316" mass="34953">MDLRRFMAHRDRGGIPGGAGESTGVPAARRLPVARASLLRGGPSDARRKENALVKIQEAAKIIKAVEASPVTFERETWERSIRPHYEQARRLFQELRGVPASDNFKESDPRFAELTQAANAAMQSITEALAAGRAARIEFIESKLTEASTELEEVEGFDADSQDPETQALCDRSASLHDDIEDLIMGSSHSSDEELVEEANDAAKLQAEGHVLAMQMNRHHQHLAAAARRFADRKPLGSRRSASPPRIRRNSDSGPSHSDRRGRRENSLSKGRAAHQHIPQLSQRQAYLHGVSERALLGRYGYSRTADGRRPSTQC</sequence>
<dbReference type="InParanoid" id="A0A1Y2G6W5"/>
<dbReference type="AlphaFoldDB" id="A0A1Y2G6W5"/>
<reference evidence="2 3" key="1">
    <citation type="submission" date="2016-07" db="EMBL/GenBank/DDBJ databases">
        <title>Pervasive Adenine N6-methylation of Active Genes in Fungi.</title>
        <authorList>
            <consortium name="DOE Joint Genome Institute"/>
            <person name="Mondo S.J."/>
            <person name="Dannebaum R.O."/>
            <person name="Kuo R.C."/>
            <person name="Labutti K."/>
            <person name="Haridas S."/>
            <person name="Kuo A."/>
            <person name="Salamov A."/>
            <person name="Ahrendt S.R."/>
            <person name="Lipzen A."/>
            <person name="Sullivan W."/>
            <person name="Andreopoulos W.B."/>
            <person name="Clum A."/>
            <person name="Lindquist E."/>
            <person name="Daum C."/>
            <person name="Ramamoorthy G.K."/>
            <person name="Gryganskyi A."/>
            <person name="Culley D."/>
            <person name="Magnuson J.K."/>
            <person name="James T.Y."/>
            <person name="O'Malley M.A."/>
            <person name="Stajich J.E."/>
            <person name="Spatafora J.W."/>
            <person name="Visel A."/>
            <person name="Grigoriev I.V."/>
        </authorList>
    </citation>
    <scope>NUCLEOTIDE SEQUENCE [LARGE SCALE GENOMIC DNA]</scope>
    <source>
        <strain evidence="2 3">62-1032</strain>
    </source>
</reference>